<dbReference type="AlphaFoldDB" id="A0A512HAW1"/>
<dbReference type="EMBL" id="BJZO01000091">
    <property type="protein sequence ID" value="GEO82597.1"/>
    <property type="molecule type" value="Genomic_DNA"/>
</dbReference>
<organism evidence="1 2">
    <name type="scientific">Pararhodospirillum oryzae</name>
    <dbReference type="NCBI Taxonomy" id="478448"/>
    <lineage>
        <taxon>Bacteria</taxon>
        <taxon>Pseudomonadati</taxon>
        <taxon>Pseudomonadota</taxon>
        <taxon>Alphaproteobacteria</taxon>
        <taxon>Rhodospirillales</taxon>
        <taxon>Rhodospirillaceae</taxon>
        <taxon>Pararhodospirillum</taxon>
    </lineage>
</organism>
<comment type="caution">
    <text evidence="1">The sequence shown here is derived from an EMBL/GenBank/DDBJ whole genome shotgun (WGS) entry which is preliminary data.</text>
</comment>
<evidence type="ECO:0000313" key="1">
    <source>
        <dbReference type="EMBL" id="GEO82597.1"/>
    </source>
</evidence>
<proteinExistence type="predicted"/>
<gene>
    <name evidence="1" type="ORF">ROR02_27280</name>
</gene>
<accession>A0A512HAW1</accession>
<name>A0A512HAW1_9PROT</name>
<keyword evidence="2" id="KW-1185">Reference proteome</keyword>
<evidence type="ECO:0000313" key="2">
    <source>
        <dbReference type="Proteomes" id="UP000321567"/>
    </source>
</evidence>
<reference evidence="1 2" key="1">
    <citation type="submission" date="2019-07" db="EMBL/GenBank/DDBJ databases">
        <title>Whole genome shotgun sequence of Rhodospirillum oryzae NBRC 107573.</title>
        <authorList>
            <person name="Hosoyama A."/>
            <person name="Uohara A."/>
            <person name="Ohji S."/>
            <person name="Ichikawa N."/>
        </authorList>
    </citation>
    <scope>NUCLEOTIDE SEQUENCE [LARGE SCALE GENOMIC DNA]</scope>
    <source>
        <strain evidence="1 2">NBRC 107573</strain>
    </source>
</reference>
<protein>
    <submittedName>
        <fullName evidence="1">Uncharacterized protein</fullName>
    </submittedName>
</protein>
<dbReference type="Proteomes" id="UP000321567">
    <property type="component" value="Unassembled WGS sequence"/>
</dbReference>
<sequence length="119" mass="12609">MTRAKTRRLCGEAPGASTLFHTSAWKGVPQVTPLMGRAGKAGKAGLVQSVLSGSGGENLDSLSFSRPGLKTVLHGTVIRACFQQRHPVNFPVIFQKDATHALSESPNEKGSRARRTLGA</sequence>